<protein>
    <submittedName>
        <fullName evidence="1">Uncharacterized protein</fullName>
    </submittedName>
</protein>
<comment type="caution">
    <text evidence="1">The sequence shown here is derived from an EMBL/GenBank/DDBJ whole genome shotgun (WGS) entry which is preliminary data.</text>
</comment>
<gene>
    <name evidence="1" type="ORF">RFI_19247</name>
</gene>
<keyword evidence="2" id="KW-1185">Reference proteome</keyword>
<sequence length="148" mass="17070">MKQKIQVDIVLTENSGCALTLDNILKIVAIFFRIKAGIHVLIMVETVSLFLKKNADKLQQDLQQHLKSAEEWSGRIHLIFLNEINTKVFCDHILKGREFPANVVIICALNTSEITENNEKSRNVNKYYINDLDKEMGYIWLVVRALKK</sequence>
<reference evidence="1 2" key="1">
    <citation type="journal article" date="2013" name="Curr. Biol.">
        <title>The Genome of the Foraminiferan Reticulomyxa filosa.</title>
        <authorList>
            <person name="Glockner G."/>
            <person name="Hulsmann N."/>
            <person name="Schleicher M."/>
            <person name="Noegel A.A."/>
            <person name="Eichinger L."/>
            <person name="Gallinger C."/>
            <person name="Pawlowski J."/>
            <person name="Sierra R."/>
            <person name="Euteneuer U."/>
            <person name="Pillet L."/>
            <person name="Moustafa A."/>
            <person name="Platzer M."/>
            <person name="Groth M."/>
            <person name="Szafranski K."/>
            <person name="Schliwa M."/>
        </authorList>
    </citation>
    <scope>NUCLEOTIDE SEQUENCE [LARGE SCALE GENOMIC DNA]</scope>
</reference>
<evidence type="ECO:0000313" key="2">
    <source>
        <dbReference type="Proteomes" id="UP000023152"/>
    </source>
</evidence>
<organism evidence="1 2">
    <name type="scientific">Reticulomyxa filosa</name>
    <dbReference type="NCBI Taxonomy" id="46433"/>
    <lineage>
        <taxon>Eukaryota</taxon>
        <taxon>Sar</taxon>
        <taxon>Rhizaria</taxon>
        <taxon>Retaria</taxon>
        <taxon>Foraminifera</taxon>
        <taxon>Monothalamids</taxon>
        <taxon>Reticulomyxidae</taxon>
        <taxon>Reticulomyxa</taxon>
    </lineage>
</organism>
<dbReference type="Proteomes" id="UP000023152">
    <property type="component" value="Unassembled WGS sequence"/>
</dbReference>
<dbReference type="EMBL" id="ASPP01015582">
    <property type="protein sequence ID" value="ETO18048.1"/>
    <property type="molecule type" value="Genomic_DNA"/>
</dbReference>
<accession>X6MVM5</accession>
<proteinExistence type="predicted"/>
<dbReference type="AlphaFoldDB" id="X6MVM5"/>
<evidence type="ECO:0000313" key="1">
    <source>
        <dbReference type="EMBL" id="ETO18048.1"/>
    </source>
</evidence>
<dbReference type="OrthoDB" id="2423195at2759"/>
<name>X6MVM5_RETFI</name>